<comment type="caution">
    <text evidence="12">The sequence shown here is derived from an EMBL/GenBank/DDBJ whole genome shotgun (WGS) entry which is preliminary data.</text>
</comment>
<keyword evidence="3 9" id="KW-0436">Ligase</keyword>
<evidence type="ECO:0000256" key="7">
    <source>
        <dbReference type="ARBA" id="ARBA00023146"/>
    </source>
</evidence>
<dbReference type="FunFam" id="3.40.50.620:FF:000003">
    <property type="entry name" value="Leucine--tRNA ligase"/>
    <property type="match status" value="1"/>
</dbReference>
<keyword evidence="7 9" id="KW-0030">Aminoacyl-tRNA synthetase</keyword>
<sequence>MMSEYNPSEIESAIQKLWNDENRFQSTPDEREKFYCLSMFPYPSGKLHMGHVRNYTIGDVISRYKKMQGFNVFQPMGWDAFGLPAENAAISNKVSPAEWTKQNIEYMKGQLNSLGLGYDWSKELRTCDSDYYKWEQLLFKKFYDKGLVYKKKSMVNWDPVDETVLANEQVIDGKGWRSGAQVEIKEIDQWFIKITDYADELLESLDELDWPENVKTMQRNWIGKSEGAHIDFKLENSNEKLTIFSTRPDTIFGASFLAISPQHKLAIDLAKENIEISNFLEKCKEVKAAEADMAKAEKLGIPTGLDAIHPLTGKKVPIWIGNFVLLDYGTGVVMGVPAHDQRDFEF</sequence>
<keyword evidence="6 9" id="KW-0648">Protein biosynthesis</keyword>
<feature type="domain" description="Methionyl/Leucyl tRNA synthetase" evidence="10">
    <location>
        <begin position="38"/>
        <end position="170"/>
    </location>
</feature>
<protein>
    <recommendedName>
        <fullName evidence="2 8">Leucine--tRNA ligase</fullName>
        <ecNumber evidence="2 8">6.1.1.4</ecNumber>
    </recommendedName>
</protein>
<dbReference type="GO" id="GO:0002161">
    <property type="term" value="F:aminoacyl-tRNA deacylase activity"/>
    <property type="evidence" value="ECO:0007669"/>
    <property type="project" value="InterPro"/>
</dbReference>
<dbReference type="NCBIfam" id="TIGR00396">
    <property type="entry name" value="leuS_bact"/>
    <property type="match status" value="1"/>
</dbReference>
<dbReference type="Gene3D" id="3.40.50.620">
    <property type="entry name" value="HUPs"/>
    <property type="match status" value="1"/>
</dbReference>
<dbReference type="PANTHER" id="PTHR43740">
    <property type="entry name" value="LEUCYL-TRNA SYNTHETASE"/>
    <property type="match status" value="1"/>
</dbReference>
<keyword evidence="4 9" id="KW-0547">Nucleotide-binding</keyword>
<dbReference type="InterPro" id="IPR009008">
    <property type="entry name" value="Val/Leu/Ile-tRNA-synth_edit"/>
</dbReference>
<dbReference type="InterPro" id="IPR001412">
    <property type="entry name" value="aa-tRNA-synth_I_CS"/>
</dbReference>
<evidence type="ECO:0000259" key="11">
    <source>
        <dbReference type="Pfam" id="PF13603"/>
    </source>
</evidence>
<dbReference type="SUPFAM" id="SSF52374">
    <property type="entry name" value="Nucleotidylyl transferase"/>
    <property type="match status" value="1"/>
</dbReference>
<evidence type="ECO:0000313" key="13">
    <source>
        <dbReference type="Proteomes" id="UP000585327"/>
    </source>
</evidence>
<keyword evidence="5 9" id="KW-0067">ATP-binding</keyword>
<dbReference type="GO" id="GO:0004823">
    <property type="term" value="F:leucine-tRNA ligase activity"/>
    <property type="evidence" value="ECO:0007669"/>
    <property type="project" value="UniProtKB-UniRule"/>
</dbReference>
<proteinExistence type="inferred from homology"/>
<dbReference type="Proteomes" id="UP000585327">
    <property type="component" value="Unassembled WGS sequence"/>
</dbReference>
<evidence type="ECO:0000256" key="3">
    <source>
        <dbReference type="ARBA" id="ARBA00022598"/>
    </source>
</evidence>
<dbReference type="GO" id="GO:0005524">
    <property type="term" value="F:ATP binding"/>
    <property type="evidence" value="ECO:0007669"/>
    <property type="project" value="UniProtKB-KW"/>
</dbReference>
<evidence type="ECO:0000256" key="1">
    <source>
        <dbReference type="ARBA" id="ARBA00005594"/>
    </source>
</evidence>
<organism evidence="12 13">
    <name type="scientific">SAR86 cluster bacterium</name>
    <dbReference type="NCBI Taxonomy" id="2030880"/>
    <lineage>
        <taxon>Bacteria</taxon>
        <taxon>Pseudomonadati</taxon>
        <taxon>Pseudomonadota</taxon>
        <taxon>Gammaproteobacteria</taxon>
        <taxon>SAR86 cluster</taxon>
    </lineage>
</organism>
<dbReference type="CDD" id="cd00812">
    <property type="entry name" value="LeuRS_core"/>
    <property type="match status" value="1"/>
</dbReference>
<evidence type="ECO:0000313" key="12">
    <source>
        <dbReference type="EMBL" id="MBA4723946.1"/>
    </source>
</evidence>
<feature type="non-terminal residue" evidence="12">
    <location>
        <position position="346"/>
    </location>
</feature>
<dbReference type="SUPFAM" id="SSF50677">
    <property type="entry name" value="ValRS/IleRS/LeuRS editing domain"/>
    <property type="match status" value="1"/>
</dbReference>
<evidence type="ECO:0000256" key="2">
    <source>
        <dbReference type="ARBA" id="ARBA00013164"/>
    </source>
</evidence>
<feature type="domain" description="Leucyl-tRNA synthetase editing" evidence="11">
    <location>
        <begin position="219"/>
        <end position="346"/>
    </location>
</feature>
<evidence type="ECO:0000256" key="6">
    <source>
        <dbReference type="ARBA" id="ARBA00022917"/>
    </source>
</evidence>
<comment type="similarity">
    <text evidence="1 9">Belongs to the class-I aminoacyl-tRNA synthetase family.</text>
</comment>
<evidence type="ECO:0000256" key="8">
    <source>
        <dbReference type="NCBIfam" id="TIGR00396"/>
    </source>
</evidence>
<evidence type="ECO:0000256" key="4">
    <source>
        <dbReference type="ARBA" id="ARBA00022741"/>
    </source>
</evidence>
<dbReference type="PROSITE" id="PS00178">
    <property type="entry name" value="AA_TRNA_LIGASE_I"/>
    <property type="match status" value="1"/>
</dbReference>
<dbReference type="InterPro" id="IPR025709">
    <property type="entry name" value="Leu_tRNA-synth_edit"/>
</dbReference>
<reference evidence="12 13" key="1">
    <citation type="submission" date="2020-06" db="EMBL/GenBank/DDBJ databases">
        <title>Dysbiosis in marine aquaculture revealed through microbiome analysis: reverse ecology for environmental sustainability.</title>
        <authorList>
            <person name="Haro-Moreno J.M."/>
            <person name="Coutinho F.H."/>
            <person name="Zaragoza-Solas A."/>
            <person name="Picazo A."/>
            <person name="Almagro-Moreno S."/>
            <person name="Lopez-Perez M."/>
        </authorList>
    </citation>
    <scope>NUCLEOTIDE SEQUENCE [LARGE SCALE GENOMIC DNA]</scope>
    <source>
        <strain evidence="12">MCMED-G42</strain>
    </source>
</reference>
<dbReference type="Pfam" id="PF09334">
    <property type="entry name" value="tRNA-synt_1g"/>
    <property type="match status" value="1"/>
</dbReference>
<gene>
    <name evidence="12" type="ORF">H2021_01895</name>
</gene>
<dbReference type="Gene3D" id="3.90.740.10">
    <property type="entry name" value="Valyl/Leucyl/Isoleucyl-tRNA synthetase, editing domain"/>
    <property type="match status" value="1"/>
</dbReference>
<dbReference type="EMBL" id="JACETM010000011">
    <property type="protein sequence ID" value="MBA4723946.1"/>
    <property type="molecule type" value="Genomic_DNA"/>
</dbReference>
<evidence type="ECO:0000259" key="10">
    <source>
        <dbReference type="Pfam" id="PF09334"/>
    </source>
</evidence>
<dbReference type="InterPro" id="IPR002302">
    <property type="entry name" value="Leu-tRNA-ligase"/>
</dbReference>
<accession>A0A838YNY1</accession>
<evidence type="ECO:0000256" key="9">
    <source>
        <dbReference type="RuleBase" id="RU363039"/>
    </source>
</evidence>
<dbReference type="InterPro" id="IPR015413">
    <property type="entry name" value="Methionyl/Leucyl_tRNA_Synth"/>
</dbReference>
<dbReference type="InterPro" id="IPR014729">
    <property type="entry name" value="Rossmann-like_a/b/a_fold"/>
</dbReference>
<dbReference type="GO" id="GO:0006429">
    <property type="term" value="P:leucyl-tRNA aminoacylation"/>
    <property type="evidence" value="ECO:0007669"/>
    <property type="project" value="UniProtKB-UniRule"/>
</dbReference>
<dbReference type="Pfam" id="PF13603">
    <property type="entry name" value="tRNA-synt_1_2"/>
    <property type="match status" value="1"/>
</dbReference>
<dbReference type="AlphaFoldDB" id="A0A838YNY1"/>
<evidence type="ECO:0000256" key="5">
    <source>
        <dbReference type="ARBA" id="ARBA00022840"/>
    </source>
</evidence>
<name>A0A838YNY1_9GAMM</name>
<dbReference type="PRINTS" id="PR00985">
    <property type="entry name" value="TRNASYNTHLEU"/>
</dbReference>
<dbReference type="GO" id="GO:0005829">
    <property type="term" value="C:cytosol"/>
    <property type="evidence" value="ECO:0007669"/>
    <property type="project" value="TreeGrafter"/>
</dbReference>
<dbReference type="EC" id="6.1.1.4" evidence="2 8"/>
<dbReference type="PANTHER" id="PTHR43740:SF2">
    <property type="entry name" value="LEUCINE--TRNA LIGASE, MITOCHONDRIAL"/>
    <property type="match status" value="1"/>
</dbReference>